<feature type="compositionally biased region" description="Basic and acidic residues" evidence="1">
    <location>
        <begin position="1"/>
        <end position="10"/>
    </location>
</feature>
<name>A0A1M5JWT8_9FLAO</name>
<feature type="compositionally biased region" description="Polar residues" evidence="1">
    <location>
        <begin position="11"/>
        <end position="21"/>
    </location>
</feature>
<keyword evidence="3" id="KW-1185">Reference proteome</keyword>
<accession>A0A1M5JWT8</accession>
<dbReference type="eggNOG" id="ENOG5030QQS">
    <property type="taxonomic scope" value="Bacteria"/>
</dbReference>
<dbReference type="EMBL" id="FQWT01000001">
    <property type="protein sequence ID" value="SHG44770.1"/>
    <property type="molecule type" value="Genomic_DNA"/>
</dbReference>
<dbReference type="Proteomes" id="UP000184047">
    <property type="component" value="Unassembled WGS sequence"/>
</dbReference>
<dbReference type="AlphaFoldDB" id="A0A1M5JWT8"/>
<gene>
    <name evidence="2" type="ORF">SAMN05421866_0484</name>
</gene>
<evidence type="ECO:0000313" key="3">
    <source>
        <dbReference type="Proteomes" id="UP000184047"/>
    </source>
</evidence>
<sequence>MDTNRFKSSHDFSNIQKNLHNNPGYHAESYTQQVKDYMNDMKTKNQEPTKQGFMAHAQKSAKDVWEEIQEMASEAWDKSQNHSKKDQ</sequence>
<evidence type="ECO:0000313" key="2">
    <source>
        <dbReference type="EMBL" id="SHG44770.1"/>
    </source>
</evidence>
<organism evidence="2 3">
    <name type="scientific">Chryseobacterium oranimense</name>
    <dbReference type="NCBI Taxonomy" id="421058"/>
    <lineage>
        <taxon>Bacteria</taxon>
        <taxon>Pseudomonadati</taxon>
        <taxon>Bacteroidota</taxon>
        <taxon>Flavobacteriia</taxon>
        <taxon>Flavobacteriales</taxon>
        <taxon>Weeksellaceae</taxon>
        <taxon>Chryseobacterium group</taxon>
        <taxon>Chryseobacterium</taxon>
    </lineage>
</organism>
<protein>
    <recommendedName>
        <fullName evidence="4">Prevent-host-death protein</fullName>
    </recommendedName>
</protein>
<dbReference type="OrthoDB" id="1270386at2"/>
<proteinExistence type="predicted"/>
<dbReference type="STRING" id="421058.SAMN05421866_0484"/>
<feature type="region of interest" description="Disordered" evidence="1">
    <location>
        <begin position="1"/>
        <end position="30"/>
    </location>
</feature>
<dbReference type="RefSeq" id="WP_040994385.1">
    <property type="nucleotide sequence ID" value="NZ_FQWT01000001.1"/>
</dbReference>
<evidence type="ECO:0000256" key="1">
    <source>
        <dbReference type="SAM" id="MobiDB-lite"/>
    </source>
</evidence>
<evidence type="ECO:0008006" key="4">
    <source>
        <dbReference type="Google" id="ProtNLM"/>
    </source>
</evidence>
<reference evidence="3" key="1">
    <citation type="submission" date="2016-11" db="EMBL/GenBank/DDBJ databases">
        <authorList>
            <person name="Varghese N."/>
            <person name="Submissions S."/>
        </authorList>
    </citation>
    <scope>NUCLEOTIDE SEQUENCE [LARGE SCALE GENOMIC DNA]</scope>
    <source>
        <strain evidence="3">DSM 19055</strain>
    </source>
</reference>